<sequence length="709" mass="79486">TMERRLRRPRRADEAPVPVAAPPAAVAPNPIQSRRVSSITATTRARVSPARNKVTLPPEPPLVVEPGPRTRRSSRPRSAAGQPSAAAAAAAAASIKATIKLPTPIKEINEISSPVRSSSSFPLTLTTNTSTRAPSQTMATASVNSANTSRTFSSSTTTTQHIEIRSEGADDVDTDSIRKRITERLRRSLSKPIGTIRSTPTPTPEETGSRYSRSVSRSVYDDDKSSKRSYSTGEEDIEEEDEDQFRSFNATRQSVTPSLGGGGQAGSACRQVDTPREFGGWPGALLLLVLVPAVVYYLTWSCTARNGCQLKHVNLTALLDWNYLSRQVFQTHVVGAFTAYQFVVFLLVALLPGWRVHLTRETYKFNGLGVCVTLLLAGGIAEYLRYPVASFVLRHYLRFCIYGLASAFVAACWSYWRVDTTKYNVLRQTLANDYGRSGNFLVDFALGRQLNPKWLGRVDWKQYYYRLSLVSTVLYAACYIYQTLQWPQWPQAQEGVAYVLRYYCKNLNYDAGTLLAATLLLVYVLDALFFEHHLSCSFELQHEGYGCLLLLRYAATPYLLSSVSKYFYEQRVPIDCCLAAYVSLPLLLLGLAIKRYSSAYKYKYRLNSQNPLFANVATVHTYQGNRLLLGGLWGHLRQPNYLGDILCLCALAAPLLPRQAWPPLLSLSLLVLLLLHRATRANARNQRRYHSSWHRYCSQVRYYILPKIY</sequence>
<feature type="transmembrane region" description="Helical" evidence="11">
    <location>
        <begin position="572"/>
        <end position="593"/>
    </location>
</feature>
<feature type="non-terminal residue" evidence="12">
    <location>
        <position position="1"/>
    </location>
</feature>
<evidence type="ECO:0000256" key="10">
    <source>
        <dbReference type="SAM" id="MobiDB-lite"/>
    </source>
</evidence>
<dbReference type="InterPro" id="IPR001171">
    <property type="entry name" value="ERG24_DHCR-like"/>
</dbReference>
<dbReference type="GO" id="GO:0016126">
    <property type="term" value="P:sterol biosynthetic process"/>
    <property type="evidence" value="ECO:0007669"/>
    <property type="project" value="InterPro"/>
</dbReference>
<keyword evidence="8" id="KW-0675">Receptor</keyword>
<keyword evidence="3" id="KW-0597">Phosphoprotein</keyword>
<dbReference type="FunFam" id="1.20.120.1630:FF:000013">
    <property type="entry name" value="Lamin-B receptor-like Protein"/>
    <property type="match status" value="1"/>
</dbReference>
<organism evidence="12 13">
    <name type="scientific">Drosophila rubida</name>
    <dbReference type="NCBI Taxonomy" id="30044"/>
    <lineage>
        <taxon>Eukaryota</taxon>
        <taxon>Metazoa</taxon>
        <taxon>Ecdysozoa</taxon>
        <taxon>Arthropoda</taxon>
        <taxon>Hexapoda</taxon>
        <taxon>Insecta</taxon>
        <taxon>Pterygota</taxon>
        <taxon>Neoptera</taxon>
        <taxon>Endopterygota</taxon>
        <taxon>Diptera</taxon>
        <taxon>Brachycera</taxon>
        <taxon>Muscomorpha</taxon>
        <taxon>Ephydroidea</taxon>
        <taxon>Drosophilidae</taxon>
        <taxon>Drosophila</taxon>
    </lineage>
</organism>
<dbReference type="Gene3D" id="1.20.120.1630">
    <property type="match status" value="1"/>
</dbReference>
<evidence type="ECO:0000256" key="5">
    <source>
        <dbReference type="ARBA" id="ARBA00022989"/>
    </source>
</evidence>
<dbReference type="GO" id="GO:0003677">
    <property type="term" value="F:DNA binding"/>
    <property type="evidence" value="ECO:0007669"/>
    <property type="project" value="UniProtKB-KW"/>
</dbReference>
<comment type="similarity">
    <text evidence="2">Belongs to the ERG4/ERG24 family.</text>
</comment>
<evidence type="ECO:0000256" key="4">
    <source>
        <dbReference type="ARBA" id="ARBA00022692"/>
    </source>
</evidence>
<feature type="compositionally biased region" description="Polar residues" evidence="10">
    <location>
        <begin position="31"/>
        <end position="45"/>
    </location>
</feature>
<evidence type="ECO:0000313" key="12">
    <source>
        <dbReference type="EMBL" id="KAH8371505.1"/>
    </source>
</evidence>
<feature type="region of interest" description="Disordered" evidence="10">
    <location>
        <begin position="183"/>
        <end position="245"/>
    </location>
</feature>
<evidence type="ECO:0008006" key="14">
    <source>
        <dbReference type="Google" id="ProtNLM"/>
    </source>
</evidence>
<dbReference type="Pfam" id="PF01222">
    <property type="entry name" value="ERG4_ERG24"/>
    <property type="match status" value="1"/>
</dbReference>
<accession>A0AAD4K202</accession>
<feature type="transmembrane region" description="Helical" evidence="11">
    <location>
        <begin position="329"/>
        <end position="351"/>
    </location>
</feature>
<evidence type="ECO:0000256" key="9">
    <source>
        <dbReference type="ARBA" id="ARBA00023242"/>
    </source>
</evidence>
<evidence type="ECO:0000256" key="1">
    <source>
        <dbReference type="ARBA" id="ARBA00004473"/>
    </source>
</evidence>
<feature type="compositionally biased region" description="Low complexity" evidence="10">
    <location>
        <begin position="76"/>
        <end position="85"/>
    </location>
</feature>
<dbReference type="AlphaFoldDB" id="A0AAD4K202"/>
<evidence type="ECO:0000256" key="8">
    <source>
        <dbReference type="ARBA" id="ARBA00023170"/>
    </source>
</evidence>
<feature type="region of interest" description="Disordered" evidence="10">
    <location>
        <begin position="127"/>
        <end position="171"/>
    </location>
</feature>
<evidence type="ECO:0000256" key="2">
    <source>
        <dbReference type="ARBA" id="ARBA00005402"/>
    </source>
</evidence>
<dbReference type="PANTHER" id="PTHR21257">
    <property type="entry name" value="DELTA(14)-STEROL REDUCTASE"/>
    <property type="match status" value="1"/>
</dbReference>
<feature type="compositionally biased region" description="Acidic residues" evidence="10">
    <location>
        <begin position="233"/>
        <end position="243"/>
    </location>
</feature>
<keyword evidence="5 11" id="KW-1133">Transmembrane helix</keyword>
<evidence type="ECO:0000256" key="11">
    <source>
        <dbReference type="SAM" id="Phobius"/>
    </source>
</evidence>
<feature type="compositionally biased region" description="Polar residues" evidence="10">
    <location>
        <begin position="127"/>
        <end position="147"/>
    </location>
</feature>
<feature type="compositionally biased region" description="Low complexity" evidence="10">
    <location>
        <begin position="15"/>
        <end position="30"/>
    </location>
</feature>
<evidence type="ECO:0000256" key="6">
    <source>
        <dbReference type="ARBA" id="ARBA00023125"/>
    </source>
</evidence>
<keyword evidence="6" id="KW-0238">DNA-binding</keyword>
<evidence type="ECO:0000313" key="13">
    <source>
        <dbReference type="Proteomes" id="UP001200034"/>
    </source>
</evidence>
<feature type="compositionally biased region" description="Low complexity" evidence="10">
    <location>
        <begin position="204"/>
        <end position="218"/>
    </location>
</feature>
<dbReference type="GO" id="GO:0016628">
    <property type="term" value="F:oxidoreductase activity, acting on the CH-CH group of donors, NAD or NADP as acceptor"/>
    <property type="evidence" value="ECO:0007669"/>
    <property type="project" value="InterPro"/>
</dbReference>
<reference evidence="12" key="1">
    <citation type="journal article" date="2021" name="Mol. Ecol. Resour.">
        <title>Phylogenomic analyses of the genus Drosophila reveals genomic signals of climate adaptation.</title>
        <authorList>
            <person name="Li F."/>
            <person name="Rane R.V."/>
            <person name="Luria V."/>
            <person name="Xiong Z."/>
            <person name="Chen J."/>
            <person name="Li Z."/>
            <person name="Catullo R.A."/>
            <person name="Griffin P.C."/>
            <person name="Schiffer M."/>
            <person name="Pearce S."/>
            <person name="Lee S.F."/>
            <person name="McElroy K."/>
            <person name="Stocker A."/>
            <person name="Shirriffs J."/>
            <person name="Cockerell F."/>
            <person name="Coppin C."/>
            <person name="Sgro C.M."/>
            <person name="Karger A."/>
            <person name="Cain J.W."/>
            <person name="Weber J.A."/>
            <person name="Santpere G."/>
            <person name="Kirschner M.W."/>
            <person name="Hoffmann A.A."/>
            <person name="Oakeshott J.G."/>
            <person name="Zhang G."/>
        </authorList>
    </citation>
    <scope>NUCLEOTIDE SEQUENCE</scope>
    <source>
        <strain evidence="12">BGI-SZ-2011g</strain>
    </source>
</reference>
<feature type="compositionally biased region" description="Low complexity" evidence="10">
    <location>
        <begin position="148"/>
        <end position="159"/>
    </location>
</feature>
<evidence type="ECO:0000256" key="7">
    <source>
        <dbReference type="ARBA" id="ARBA00023136"/>
    </source>
</evidence>
<feature type="transmembrane region" description="Helical" evidence="11">
    <location>
        <begin position="511"/>
        <end position="530"/>
    </location>
</feature>
<feature type="transmembrane region" description="Helical" evidence="11">
    <location>
        <begin position="363"/>
        <end position="384"/>
    </location>
</feature>
<protein>
    <recommendedName>
        <fullName evidence="14">Lamin-B receptor</fullName>
    </recommendedName>
</protein>
<feature type="compositionally biased region" description="Basic residues" evidence="10">
    <location>
        <begin position="1"/>
        <end position="10"/>
    </location>
</feature>
<name>A0AAD4K202_9MUSC</name>
<dbReference type="PANTHER" id="PTHR21257:SF55">
    <property type="entry name" value="DELTA(14)-STEROL REDUCTASE LBR"/>
    <property type="match status" value="1"/>
</dbReference>
<keyword evidence="9" id="KW-0539">Nucleus</keyword>
<evidence type="ECO:0000256" key="3">
    <source>
        <dbReference type="ARBA" id="ARBA00022553"/>
    </source>
</evidence>
<keyword evidence="13" id="KW-1185">Reference proteome</keyword>
<gene>
    <name evidence="12" type="ORF">KR093_007750</name>
</gene>
<dbReference type="GO" id="GO:0005637">
    <property type="term" value="C:nuclear inner membrane"/>
    <property type="evidence" value="ECO:0007669"/>
    <property type="project" value="UniProtKB-SubCell"/>
</dbReference>
<comment type="caution">
    <text evidence="12">The sequence shown here is derived from an EMBL/GenBank/DDBJ whole genome shotgun (WGS) entry which is preliminary data.</text>
</comment>
<feature type="transmembrane region" description="Helical" evidence="11">
    <location>
        <begin position="278"/>
        <end position="298"/>
    </location>
</feature>
<feature type="region of interest" description="Disordered" evidence="10">
    <location>
        <begin position="1"/>
        <end position="85"/>
    </location>
</feature>
<dbReference type="EMBL" id="JAJJHW010002585">
    <property type="protein sequence ID" value="KAH8371505.1"/>
    <property type="molecule type" value="Genomic_DNA"/>
</dbReference>
<proteinExistence type="inferred from homology"/>
<comment type="subcellular location">
    <subcellularLocation>
        <location evidence="1">Nucleus inner membrane</location>
        <topology evidence="1">Multi-pass membrane protein</topology>
    </subcellularLocation>
</comment>
<feature type="transmembrane region" description="Helical" evidence="11">
    <location>
        <begin position="396"/>
        <end position="416"/>
    </location>
</feature>
<dbReference type="Proteomes" id="UP001200034">
    <property type="component" value="Unassembled WGS sequence"/>
</dbReference>
<keyword evidence="7 11" id="KW-0472">Membrane</keyword>
<keyword evidence="4 11" id="KW-0812">Transmembrane</keyword>